<feature type="compositionally biased region" description="Polar residues" evidence="8">
    <location>
        <begin position="200"/>
        <end position="220"/>
    </location>
</feature>
<dbReference type="GO" id="GO:0001765">
    <property type="term" value="P:membrane raft assembly"/>
    <property type="evidence" value="ECO:0007669"/>
    <property type="project" value="Ensembl"/>
</dbReference>
<accession>A0A493TFV2</accession>
<name>A0A493TFV2_ANAPP</name>
<dbReference type="GO" id="GO:0032596">
    <property type="term" value="P:protein transport into membrane raft"/>
    <property type="evidence" value="ECO:0007669"/>
    <property type="project" value="Ensembl"/>
</dbReference>
<evidence type="ECO:0000256" key="4">
    <source>
        <dbReference type="ARBA" id="ARBA00022707"/>
    </source>
</evidence>
<dbReference type="GeneTree" id="ENSGT00530000063609"/>
<dbReference type="GO" id="GO:0002457">
    <property type="term" value="P:T cell antigen processing and presentation"/>
    <property type="evidence" value="ECO:0007669"/>
    <property type="project" value="Ensembl"/>
</dbReference>
<dbReference type="Proteomes" id="UP000016666">
    <property type="component" value="Chromosome 2"/>
</dbReference>
<keyword evidence="7" id="KW-0449">Lipoprotein</keyword>
<protein>
    <submittedName>
        <fullName evidence="9">Raftlin, lipid raft linker 1</fullName>
    </submittedName>
</protein>
<dbReference type="GO" id="GO:0050853">
    <property type="term" value="P:B cell receptor signaling pathway"/>
    <property type="evidence" value="ECO:0007669"/>
    <property type="project" value="Ensembl"/>
</dbReference>
<evidence type="ECO:0000256" key="3">
    <source>
        <dbReference type="ARBA" id="ARBA00022475"/>
    </source>
</evidence>
<evidence type="ECO:0000256" key="5">
    <source>
        <dbReference type="ARBA" id="ARBA00023136"/>
    </source>
</evidence>
<dbReference type="GO" id="GO:0032991">
    <property type="term" value="C:protein-containing complex"/>
    <property type="evidence" value="ECO:0007669"/>
    <property type="project" value="Ensembl"/>
</dbReference>
<proteinExistence type="inferred from homology"/>
<gene>
    <name evidence="9" type="primary">RFTN1</name>
</gene>
<keyword evidence="4" id="KW-0519">Myristate</keyword>
<dbReference type="GO" id="GO:0034138">
    <property type="term" value="P:toll-like receptor 3 signaling pathway"/>
    <property type="evidence" value="ECO:0007669"/>
    <property type="project" value="Ensembl"/>
</dbReference>
<sequence length="608" mass="66741">MQGVAYTGCLYVEGLTVVSRFRCFIGRPNTPQKADWMWIIFMGSVSVLKSLSSVQVFIALSIVTTIHFRHIAELPGSSAIKLSSLCDLPAQLQELYQQGFVLAAVHPFVQPTDEKEKTPQEQIFRAVLIKKTERSPKGDIHSEGYILEVECCSYLNQPSDKKEIPDFVKRIQDAASQGLKFVGIIPQYRSQKNCLVSSSLTPASNNSVQSRDNKNVSNCPEDQASLDGEKIDGINGCNTQAPSEESADQCATSREGWRGEGQATEEPNFKSVKGNEEQPESPSIREATDTQNGVAENEVPARGSKPLTGKTEIFALFNKPKTPQKCSQYYTVTIPMRISRNGQTVNSLEANWLEHMTDHFRKGGSLVNAIFSLGMVNDSFHGTTDGVFLFEDVAVEDGKTMQGYDAIVVEQWTVLKGAEVQTDYVPLLNSLAMYGWQLTCVLPTPIVKTNREGNLSTKQIVFLQRPSLPQKAKKKESKFHWRFSKEDMHNKQTKKSVKAKLSSGEKQMSEKQEFEVTENTRNLEAQISAAARPDPEQQLCDVIDLGDEVGGSNDRGTHHDGASSEETCPAGCDTHENSAGVCEGLGVSGQDCAPGSEGAGLDADCCCE</sequence>
<dbReference type="GO" id="GO:0005768">
    <property type="term" value="C:endosome"/>
    <property type="evidence" value="ECO:0007669"/>
    <property type="project" value="Ensembl"/>
</dbReference>
<dbReference type="PANTHER" id="PTHR17601:SF3">
    <property type="entry name" value="RAFTLIN"/>
    <property type="match status" value="1"/>
</dbReference>
<keyword evidence="5" id="KW-0472">Membrane</keyword>
<feature type="region of interest" description="Disordered" evidence="8">
    <location>
        <begin position="489"/>
        <end position="518"/>
    </location>
</feature>
<dbReference type="GO" id="GO:0043330">
    <property type="term" value="P:response to exogenous dsRNA"/>
    <property type="evidence" value="ECO:0007669"/>
    <property type="project" value="Ensembl"/>
</dbReference>
<dbReference type="GO" id="GO:0040010">
    <property type="term" value="P:positive regulation of growth rate"/>
    <property type="evidence" value="ECO:0007669"/>
    <property type="project" value="Ensembl"/>
</dbReference>
<dbReference type="InterPro" id="IPR028169">
    <property type="entry name" value="Raftlin"/>
</dbReference>
<dbReference type="Ensembl" id="ENSAPLT00000017192.1">
    <property type="protein sequence ID" value="ENSAPLP00000024772.1"/>
    <property type="gene ID" value="ENSAPLG00000007977.2"/>
</dbReference>
<keyword evidence="10" id="KW-1185">Reference proteome</keyword>
<dbReference type="GO" id="GO:0032740">
    <property type="term" value="P:positive regulation of interleukin-17 production"/>
    <property type="evidence" value="ECO:0007669"/>
    <property type="project" value="Ensembl"/>
</dbReference>
<evidence type="ECO:0000256" key="6">
    <source>
        <dbReference type="ARBA" id="ARBA00023139"/>
    </source>
</evidence>
<evidence type="ECO:0000256" key="7">
    <source>
        <dbReference type="ARBA" id="ARBA00023288"/>
    </source>
</evidence>
<organism evidence="9 10">
    <name type="scientific">Anas platyrhynchos platyrhynchos</name>
    <name type="common">Northern mallard</name>
    <dbReference type="NCBI Taxonomy" id="8840"/>
    <lineage>
        <taxon>Eukaryota</taxon>
        <taxon>Metazoa</taxon>
        <taxon>Chordata</taxon>
        <taxon>Craniata</taxon>
        <taxon>Vertebrata</taxon>
        <taxon>Euteleostomi</taxon>
        <taxon>Archelosauria</taxon>
        <taxon>Archosauria</taxon>
        <taxon>Dinosauria</taxon>
        <taxon>Saurischia</taxon>
        <taxon>Theropoda</taxon>
        <taxon>Coelurosauria</taxon>
        <taxon>Aves</taxon>
        <taxon>Neognathae</taxon>
        <taxon>Galloanserae</taxon>
        <taxon>Anseriformes</taxon>
        <taxon>Anatidae</taxon>
        <taxon>Anatinae</taxon>
        <taxon>Anas</taxon>
    </lineage>
</organism>
<dbReference type="STRING" id="8840.ENSAPLP00000024772"/>
<comment type="subcellular location">
    <subcellularLocation>
        <location evidence="1">Cell membrane</location>
        <topology evidence="1">Lipid-anchor</topology>
    </subcellularLocation>
</comment>
<keyword evidence="6" id="KW-0564">Palmitate</keyword>
<evidence type="ECO:0000256" key="1">
    <source>
        <dbReference type="ARBA" id="ARBA00004193"/>
    </source>
</evidence>
<reference evidence="9" key="2">
    <citation type="submission" date="2025-08" db="UniProtKB">
        <authorList>
            <consortium name="Ensembl"/>
        </authorList>
    </citation>
    <scope>IDENTIFICATION</scope>
</reference>
<dbReference type="Pfam" id="PF15250">
    <property type="entry name" value="Raftlin"/>
    <property type="match status" value="1"/>
</dbReference>
<dbReference type="GO" id="GO:0005886">
    <property type="term" value="C:plasma membrane"/>
    <property type="evidence" value="ECO:0007669"/>
    <property type="project" value="UniProtKB-SubCell"/>
</dbReference>
<reference evidence="9 10" key="1">
    <citation type="submission" date="2017-10" db="EMBL/GenBank/DDBJ databases">
        <title>A new Pekin duck reference genome.</title>
        <authorList>
            <person name="Hou Z.-C."/>
            <person name="Zhou Z.-K."/>
            <person name="Zhu F."/>
            <person name="Hou S.-S."/>
        </authorList>
    </citation>
    <scope>NUCLEOTIDE SEQUENCE [LARGE SCALE GENOMIC DNA]</scope>
</reference>
<dbReference type="PANTHER" id="PTHR17601">
    <property type="entry name" value="RAFTLIN-RELATED"/>
    <property type="match status" value="1"/>
</dbReference>
<dbReference type="GO" id="GO:0003725">
    <property type="term" value="F:double-stranded RNA binding"/>
    <property type="evidence" value="ECO:0007669"/>
    <property type="project" value="Ensembl"/>
</dbReference>
<dbReference type="GO" id="GO:0050852">
    <property type="term" value="P:T cell receptor signaling pathway"/>
    <property type="evidence" value="ECO:0007669"/>
    <property type="project" value="Ensembl"/>
</dbReference>
<evidence type="ECO:0000313" key="10">
    <source>
        <dbReference type="Proteomes" id="UP000016666"/>
    </source>
</evidence>
<evidence type="ECO:0000313" key="9">
    <source>
        <dbReference type="Ensembl" id="ENSAPLP00000024772.1"/>
    </source>
</evidence>
<comment type="similarity">
    <text evidence="2">Belongs to the raftlin family.</text>
</comment>
<feature type="region of interest" description="Disordered" evidence="8">
    <location>
        <begin position="548"/>
        <end position="568"/>
    </location>
</feature>
<dbReference type="GO" id="GO:0045121">
    <property type="term" value="C:membrane raft"/>
    <property type="evidence" value="ECO:0007669"/>
    <property type="project" value="Ensembl"/>
</dbReference>
<dbReference type="AlphaFoldDB" id="A0A493TFV2"/>
<feature type="region of interest" description="Disordered" evidence="8">
    <location>
        <begin position="200"/>
        <end position="306"/>
    </location>
</feature>
<reference evidence="9" key="3">
    <citation type="submission" date="2025-09" db="UniProtKB">
        <authorList>
            <consortium name="Ensembl"/>
        </authorList>
    </citation>
    <scope>IDENTIFICATION</scope>
</reference>
<keyword evidence="3" id="KW-1003">Cell membrane</keyword>
<evidence type="ECO:0000256" key="8">
    <source>
        <dbReference type="SAM" id="MobiDB-lite"/>
    </source>
</evidence>
<evidence type="ECO:0000256" key="2">
    <source>
        <dbReference type="ARBA" id="ARBA00006390"/>
    </source>
</evidence>
<dbReference type="GO" id="GO:0033227">
    <property type="term" value="P:dsRNA transport"/>
    <property type="evidence" value="ECO:0007669"/>
    <property type="project" value="Ensembl"/>
</dbReference>